<dbReference type="EMBL" id="JH795856">
    <property type="protein sequence ID" value="EJU05518.1"/>
    <property type="molecule type" value="Genomic_DNA"/>
</dbReference>
<feature type="region of interest" description="Disordered" evidence="1">
    <location>
        <begin position="1"/>
        <end position="24"/>
    </location>
</feature>
<dbReference type="GeneID" id="63686805"/>
<gene>
    <name evidence="2" type="ORF">DACRYDRAFT_19970</name>
</gene>
<dbReference type="OrthoDB" id="14339at2759"/>
<dbReference type="Proteomes" id="UP000030653">
    <property type="component" value="Unassembled WGS sequence"/>
</dbReference>
<evidence type="ECO:0000313" key="2">
    <source>
        <dbReference type="EMBL" id="EJU05518.1"/>
    </source>
</evidence>
<dbReference type="RefSeq" id="XP_040632412.1">
    <property type="nucleotide sequence ID" value="XM_040771743.1"/>
</dbReference>
<keyword evidence="3" id="KW-1185">Reference proteome</keyword>
<name>M5GGH9_DACPD</name>
<organism evidence="2 3">
    <name type="scientific">Dacryopinax primogenitus (strain DJM 731)</name>
    <name type="common">Brown rot fungus</name>
    <dbReference type="NCBI Taxonomy" id="1858805"/>
    <lineage>
        <taxon>Eukaryota</taxon>
        <taxon>Fungi</taxon>
        <taxon>Dikarya</taxon>
        <taxon>Basidiomycota</taxon>
        <taxon>Agaricomycotina</taxon>
        <taxon>Dacrymycetes</taxon>
        <taxon>Dacrymycetales</taxon>
        <taxon>Dacrymycetaceae</taxon>
        <taxon>Dacryopinax</taxon>
    </lineage>
</organism>
<sequence length="121" mass="12445">MGLPYGPGLPPMSESPPPFSQQMGEQITRIDSKIKKIWQPIVKEMDAMAREIIKQELAMLSFGGGTGLGMPIGGVGMERGGSSGSGNGSGQGMLGLGFNLVGGSGNGNISDTWVDLEPAHG</sequence>
<dbReference type="AlphaFoldDB" id="M5GGH9"/>
<reference evidence="2 3" key="1">
    <citation type="journal article" date="2012" name="Science">
        <title>The Paleozoic origin of enzymatic lignin decomposition reconstructed from 31 fungal genomes.</title>
        <authorList>
            <person name="Floudas D."/>
            <person name="Binder M."/>
            <person name="Riley R."/>
            <person name="Barry K."/>
            <person name="Blanchette R.A."/>
            <person name="Henrissat B."/>
            <person name="Martinez A.T."/>
            <person name="Otillar R."/>
            <person name="Spatafora J.W."/>
            <person name="Yadav J.S."/>
            <person name="Aerts A."/>
            <person name="Benoit I."/>
            <person name="Boyd A."/>
            <person name="Carlson A."/>
            <person name="Copeland A."/>
            <person name="Coutinho P.M."/>
            <person name="de Vries R.P."/>
            <person name="Ferreira P."/>
            <person name="Findley K."/>
            <person name="Foster B."/>
            <person name="Gaskell J."/>
            <person name="Glotzer D."/>
            <person name="Gorecki P."/>
            <person name="Heitman J."/>
            <person name="Hesse C."/>
            <person name="Hori C."/>
            <person name="Igarashi K."/>
            <person name="Jurgens J.A."/>
            <person name="Kallen N."/>
            <person name="Kersten P."/>
            <person name="Kohler A."/>
            <person name="Kuees U."/>
            <person name="Kumar T.K.A."/>
            <person name="Kuo A."/>
            <person name="LaButti K."/>
            <person name="Larrondo L.F."/>
            <person name="Lindquist E."/>
            <person name="Ling A."/>
            <person name="Lombard V."/>
            <person name="Lucas S."/>
            <person name="Lundell T."/>
            <person name="Martin R."/>
            <person name="McLaughlin D.J."/>
            <person name="Morgenstern I."/>
            <person name="Morin E."/>
            <person name="Murat C."/>
            <person name="Nagy L.G."/>
            <person name="Nolan M."/>
            <person name="Ohm R.A."/>
            <person name="Patyshakuliyeva A."/>
            <person name="Rokas A."/>
            <person name="Ruiz-Duenas F.J."/>
            <person name="Sabat G."/>
            <person name="Salamov A."/>
            <person name="Samejima M."/>
            <person name="Schmutz J."/>
            <person name="Slot J.C."/>
            <person name="St John F."/>
            <person name="Stenlid J."/>
            <person name="Sun H."/>
            <person name="Sun S."/>
            <person name="Syed K."/>
            <person name="Tsang A."/>
            <person name="Wiebenga A."/>
            <person name="Young D."/>
            <person name="Pisabarro A."/>
            <person name="Eastwood D.C."/>
            <person name="Martin F."/>
            <person name="Cullen D."/>
            <person name="Grigoriev I.V."/>
            <person name="Hibbett D.S."/>
        </authorList>
    </citation>
    <scope>NUCLEOTIDE SEQUENCE [LARGE SCALE GENOMIC DNA]</scope>
    <source>
        <strain evidence="2 3">DJM-731 SS1</strain>
    </source>
</reference>
<feature type="compositionally biased region" description="Pro residues" evidence="1">
    <location>
        <begin position="7"/>
        <end position="19"/>
    </location>
</feature>
<protein>
    <submittedName>
        <fullName evidence="2">Uncharacterized protein</fullName>
    </submittedName>
</protein>
<proteinExistence type="predicted"/>
<evidence type="ECO:0000256" key="1">
    <source>
        <dbReference type="SAM" id="MobiDB-lite"/>
    </source>
</evidence>
<evidence type="ECO:0000313" key="3">
    <source>
        <dbReference type="Proteomes" id="UP000030653"/>
    </source>
</evidence>
<accession>M5GGH9</accession>
<dbReference type="HOGENOM" id="CLU_2037980_0_0_1"/>